<dbReference type="InterPro" id="IPR018490">
    <property type="entry name" value="cNMP-bd_dom_sf"/>
</dbReference>
<protein>
    <submittedName>
        <fullName evidence="2">Crp/Fnr family transcriptional regulator</fullName>
    </submittedName>
</protein>
<dbReference type="CDD" id="cd00038">
    <property type="entry name" value="CAP_ED"/>
    <property type="match status" value="1"/>
</dbReference>
<proteinExistence type="predicted"/>
<evidence type="ECO:0000259" key="1">
    <source>
        <dbReference type="PROSITE" id="PS50042"/>
    </source>
</evidence>
<dbReference type="InterPro" id="IPR000595">
    <property type="entry name" value="cNMP-bd_dom"/>
</dbReference>
<gene>
    <name evidence="2" type="ORF">ACFSYC_10275</name>
</gene>
<name>A0ABW5XPG7_9SPHI</name>
<comment type="caution">
    <text evidence="2">The sequence shown here is derived from an EMBL/GenBank/DDBJ whole genome shotgun (WGS) entry which is preliminary data.</text>
</comment>
<feature type="domain" description="Cyclic nucleotide-binding" evidence="1">
    <location>
        <begin position="16"/>
        <end position="116"/>
    </location>
</feature>
<reference evidence="3" key="1">
    <citation type="journal article" date="2019" name="Int. J. Syst. Evol. Microbiol.">
        <title>The Global Catalogue of Microorganisms (GCM) 10K type strain sequencing project: providing services to taxonomists for standard genome sequencing and annotation.</title>
        <authorList>
            <consortium name="The Broad Institute Genomics Platform"/>
            <consortium name="The Broad Institute Genome Sequencing Center for Infectious Disease"/>
            <person name="Wu L."/>
            <person name="Ma J."/>
        </authorList>
    </citation>
    <scope>NUCLEOTIDE SEQUENCE [LARGE SCALE GENOMIC DNA]</scope>
    <source>
        <strain evidence="3">KCTC 52232</strain>
    </source>
</reference>
<dbReference type="RefSeq" id="WP_377126727.1">
    <property type="nucleotide sequence ID" value="NZ_JBHUHN010000001.1"/>
</dbReference>
<dbReference type="SUPFAM" id="SSF51206">
    <property type="entry name" value="cAMP-binding domain-like"/>
    <property type="match status" value="1"/>
</dbReference>
<evidence type="ECO:0000313" key="3">
    <source>
        <dbReference type="Proteomes" id="UP001597601"/>
    </source>
</evidence>
<organism evidence="2 3">
    <name type="scientific">Mucilaginibacter antarcticus</name>
    <dbReference type="NCBI Taxonomy" id="1855725"/>
    <lineage>
        <taxon>Bacteria</taxon>
        <taxon>Pseudomonadati</taxon>
        <taxon>Bacteroidota</taxon>
        <taxon>Sphingobacteriia</taxon>
        <taxon>Sphingobacteriales</taxon>
        <taxon>Sphingobacteriaceae</taxon>
        <taxon>Mucilaginibacter</taxon>
    </lineage>
</organism>
<dbReference type="Proteomes" id="UP001597601">
    <property type="component" value="Unassembled WGS sequence"/>
</dbReference>
<evidence type="ECO:0000313" key="2">
    <source>
        <dbReference type="EMBL" id="MFD2865072.1"/>
    </source>
</evidence>
<keyword evidence="3" id="KW-1185">Reference proteome</keyword>
<dbReference type="Gene3D" id="2.60.120.10">
    <property type="entry name" value="Jelly Rolls"/>
    <property type="match status" value="1"/>
</dbReference>
<accession>A0ABW5XPG7</accession>
<dbReference type="Pfam" id="PF00027">
    <property type="entry name" value="cNMP_binding"/>
    <property type="match status" value="1"/>
</dbReference>
<sequence length="194" mass="22376">MIDALLTNIAQKGVELTRDEQAFVASVYQPKKLRKRQFILQQGDVAKYETFIVKGLTRTYLVDEDGREHIIAFGAEDWWTGDMASFFNSAPTSYFVDCLEETDVLQISQANLERLFVTVPKMNIYFRILYSNSIVAYNIRVALSLCKPAVERYQEFISRYPKIQQRLPNHQIASYLGITPQSLSRLRKLAVLPK</sequence>
<dbReference type="PROSITE" id="PS50042">
    <property type="entry name" value="CNMP_BINDING_3"/>
    <property type="match status" value="1"/>
</dbReference>
<dbReference type="InterPro" id="IPR014710">
    <property type="entry name" value="RmlC-like_jellyroll"/>
</dbReference>
<dbReference type="EMBL" id="JBHUON010000010">
    <property type="protein sequence ID" value="MFD2865072.1"/>
    <property type="molecule type" value="Genomic_DNA"/>
</dbReference>